<organism evidence="2 3">
    <name type="scientific">Euplotes crassus</name>
    <dbReference type="NCBI Taxonomy" id="5936"/>
    <lineage>
        <taxon>Eukaryota</taxon>
        <taxon>Sar</taxon>
        <taxon>Alveolata</taxon>
        <taxon>Ciliophora</taxon>
        <taxon>Intramacronucleata</taxon>
        <taxon>Spirotrichea</taxon>
        <taxon>Hypotrichia</taxon>
        <taxon>Euplotida</taxon>
        <taxon>Euplotidae</taxon>
        <taxon>Moneuplotes</taxon>
    </lineage>
</organism>
<dbReference type="GO" id="GO:0005829">
    <property type="term" value="C:cytosol"/>
    <property type="evidence" value="ECO:0007669"/>
    <property type="project" value="TreeGrafter"/>
</dbReference>
<dbReference type="GO" id="GO:1902387">
    <property type="term" value="F:ceramide 1-phosphate binding"/>
    <property type="evidence" value="ECO:0007669"/>
    <property type="project" value="TreeGrafter"/>
</dbReference>
<dbReference type="InterPro" id="IPR036497">
    <property type="entry name" value="GLTP_sf"/>
</dbReference>
<comment type="caution">
    <text evidence="2">The sequence shown here is derived from an EMBL/GenBank/DDBJ whole genome shotgun (WGS) entry which is preliminary data.</text>
</comment>
<proteinExistence type="predicted"/>
<keyword evidence="3" id="KW-1185">Reference proteome</keyword>
<feature type="domain" description="Glycolipid transfer protein" evidence="1">
    <location>
        <begin position="27"/>
        <end position="188"/>
    </location>
</feature>
<gene>
    <name evidence="2" type="ORF">ECRASSUSDP1_LOCUS13009</name>
</gene>
<dbReference type="AlphaFoldDB" id="A0AAD1UMS6"/>
<reference evidence="2" key="1">
    <citation type="submission" date="2023-07" db="EMBL/GenBank/DDBJ databases">
        <authorList>
            <consortium name="AG Swart"/>
            <person name="Singh M."/>
            <person name="Singh A."/>
            <person name="Seah K."/>
            <person name="Emmerich C."/>
        </authorList>
    </citation>
    <scope>NUCLEOTIDE SEQUENCE</scope>
    <source>
        <strain evidence="2">DP1</strain>
    </source>
</reference>
<dbReference type="Pfam" id="PF08718">
    <property type="entry name" value="GLTP"/>
    <property type="match status" value="1"/>
</dbReference>
<dbReference type="Proteomes" id="UP001295684">
    <property type="component" value="Unassembled WGS sequence"/>
</dbReference>
<evidence type="ECO:0000259" key="1">
    <source>
        <dbReference type="Pfam" id="PF08718"/>
    </source>
</evidence>
<dbReference type="PANTHER" id="PTHR10219:SF43">
    <property type="entry name" value="GLYCOLIPID TRANSFER PROTEIN DOMAIN-CONTAINING PROTEIN"/>
    <property type="match status" value="1"/>
</dbReference>
<dbReference type="InterPro" id="IPR014830">
    <property type="entry name" value="Glycolipid_transfer_prot_dom"/>
</dbReference>
<evidence type="ECO:0000313" key="3">
    <source>
        <dbReference type="Proteomes" id="UP001295684"/>
    </source>
</evidence>
<dbReference type="GO" id="GO:1902388">
    <property type="term" value="F:ceramide 1-phosphate transfer activity"/>
    <property type="evidence" value="ECO:0007669"/>
    <property type="project" value="TreeGrafter"/>
</dbReference>
<name>A0AAD1UMS6_EUPCR</name>
<sequence>MEGGEDKFDLHKMIEMSKNVSESCGSIDIDMLCEYCECFVLMLKTMGKLVEVGFSDIITKCKIIKENREKWIEKGEEIKSVEQLFEVEISYGLGQANGSNNKSLGFDKKSEFYKHIGSCRSIERLLRFILLLQRIIENLHANKEESLSSAVRKAYDQELSRYHSFFLRNTVKGIFYLLPKRETFLKSITDDFTQCKEDEIEGHMKTMIDTSEVVTSYLIDFMKEQDHFELP</sequence>
<protein>
    <recommendedName>
        <fullName evidence="1">Glycolipid transfer protein domain-containing protein</fullName>
    </recommendedName>
</protein>
<dbReference type="GO" id="GO:0016020">
    <property type="term" value="C:membrane"/>
    <property type="evidence" value="ECO:0007669"/>
    <property type="project" value="TreeGrafter"/>
</dbReference>
<dbReference type="Gene3D" id="1.10.3520.10">
    <property type="entry name" value="Glycolipid transfer protein"/>
    <property type="match status" value="1"/>
</dbReference>
<evidence type="ECO:0000313" key="2">
    <source>
        <dbReference type="EMBL" id="CAI2371684.1"/>
    </source>
</evidence>
<dbReference type="EMBL" id="CAMPGE010012930">
    <property type="protein sequence ID" value="CAI2371684.1"/>
    <property type="molecule type" value="Genomic_DNA"/>
</dbReference>
<dbReference type="PANTHER" id="PTHR10219">
    <property type="entry name" value="GLYCOLIPID TRANSFER PROTEIN-RELATED"/>
    <property type="match status" value="1"/>
</dbReference>
<dbReference type="SUPFAM" id="SSF110004">
    <property type="entry name" value="Glycolipid transfer protein, GLTP"/>
    <property type="match status" value="1"/>
</dbReference>
<accession>A0AAD1UMS6</accession>